<dbReference type="Pfam" id="PF05954">
    <property type="entry name" value="Phage_GPD"/>
    <property type="match status" value="1"/>
</dbReference>
<dbReference type="Pfam" id="PF13296">
    <property type="entry name" value="T6SS_Vgr"/>
    <property type="match status" value="1"/>
</dbReference>
<sequence>MKDQLISKGKALLDEQLSAYGLGGLFGGGDGNSSGGTGGATPASDGMNRYQLGIDGVSARLSILRIEGHEHLSEPWRYVVQFTAPHGLSMSQVLSKSVAIALAPGGVSDLMSGASGLSNELMSAFNAFGGMFGDKIGQAFNAPIGGFSVNGIIQMASRGASIAGRVSGAAGKIGGMVDGLGSAAGAVGGLAGKASSLLGSVGGALGKAGLGLSSLTSMVGGAAGALGLGGSGGETRALYGVVTSFSQLSSSGDEARYEVTVSPRLQLLDNTRGSAIYQNQTVPQVVEEVLRKHELTGVDFRFELAETYPVKEYLTQWEESDLTFIRRLLADSGIWFRFESHAEHGCDVVVFGDSVQQYQDGPQASYRQPTGNNDGGLEAVWDMSVARKTVPQSVLTQDYNYRAAQTGMQSEVNEQKKDVTTRGRHYLYAEHYRDRGEVAQSGNEQDDLLGQFSNTLGGLGDLPGISPGVSQLSGIAGSVSGAIGNVKGTFDGAAGSVTGAIGSTVGGFTGGASGVGTSPVGFAGGGSGASMGDIAGSVAGSVGSAVSSTASSVGSTVTGAASAIGGAVTGAAQGIAGQAQSMMNGIGSGASDLMDKGSDLLNKFGGDDADDASESGEESQEPEGVGQGAWYAKLRHQRLMTEQITITGKTTLSHLAPGQILTVNGSPIAEAGGGILIVSVESIGDRQQAYQLTFTGIPYDAMRPYRPELLAWPTIGGTLPARVTSPGNDQYGYMDSHGRYRVKMDFDLNDSWRKGEESLWMRRASVYAGDTYGLHFPLIDGTEVAIAFIGGNPDRPYISHAMHDSRHPELVTAANHKRNVIRTPANNKLRMDDERGKEHIKVATEYGKTQLNMGHLVDSERKQRGEGFELRTDEWGAIRAGKGIFISADERYQAKGDSSDISEAFGRLEQAMGQMKALANVVEQAQARIADLETQQKLKDQQIADLKQSVILLSAPAGIALVSGATLQQSAMENQVSTAGKNMDIGVGEHFTVAAGQSLSLFAGAEGMKLFAGKGKVELQAQSDDMGLRSKQNMLINSTDGKVEIVASSSLLLNCGGAYIKIANGMIEMGCEGNIIHKASAVQQQGPASLNVVSAALPEAGCGRSLQQASEEGAAFA</sequence>
<accession>A0AAV5N458</accession>
<feature type="domain" description="Gp5/Type VI secretion system Vgr protein OB-fold" evidence="3">
    <location>
        <begin position="735"/>
        <end position="802"/>
    </location>
</feature>
<comment type="caution">
    <text evidence="6">The sequence shown here is derived from an EMBL/GenBank/DDBJ whole genome shotgun (WGS) entry which is preliminary data.</text>
</comment>
<organism evidence="6 7">
    <name type="scientific">Leminorella grimontii</name>
    <dbReference type="NCBI Taxonomy" id="82981"/>
    <lineage>
        <taxon>Bacteria</taxon>
        <taxon>Pseudomonadati</taxon>
        <taxon>Pseudomonadota</taxon>
        <taxon>Gammaproteobacteria</taxon>
        <taxon>Enterobacterales</taxon>
        <taxon>Budviciaceae</taxon>
        <taxon>Leminorella</taxon>
    </lineage>
</organism>
<feature type="coiled-coil region" evidence="1">
    <location>
        <begin position="908"/>
        <end position="949"/>
    </location>
</feature>
<feature type="compositionally biased region" description="Acidic residues" evidence="2">
    <location>
        <begin position="607"/>
        <end position="621"/>
    </location>
</feature>
<feature type="domain" description="DUF2345" evidence="4">
    <location>
        <begin position="940"/>
        <end position="1088"/>
    </location>
</feature>
<dbReference type="Gene3D" id="3.55.50.10">
    <property type="entry name" value="Baseplate protein-like domains"/>
    <property type="match status" value="1"/>
</dbReference>
<proteinExistence type="predicted"/>
<dbReference type="InterPro" id="IPR037026">
    <property type="entry name" value="Vgr_OB-fold_dom_sf"/>
</dbReference>
<dbReference type="InterPro" id="IPR006531">
    <property type="entry name" value="Gp5/Vgr_OB"/>
</dbReference>
<evidence type="ECO:0000259" key="5">
    <source>
        <dbReference type="Pfam" id="PF13296"/>
    </source>
</evidence>
<dbReference type="SUPFAM" id="SSF69279">
    <property type="entry name" value="Phage tail proteins"/>
    <property type="match status" value="3"/>
</dbReference>
<dbReference type="SUPFAM" id="SSF69255">
    <property type="entry name" value="gp5 N-terminal domain-like"/>
    <property type="match status" value="1"/>
</dbReference>
<dbReference type="Pfam" id="PF10106">
    <property type="entry name" value="DUF2345"/>
    <property type="match status" value="1"/>
</dbReference>
<dbReference type="EMBL" id="BRLH01000008">
    <property type="protein sequence ID" value="GKX56755.1"/>
    <property type="molecule type" value="Genomic_DNA"/>
</dbReference>
<name>A0AAV5N458_9GAMM</name>
<keyword evidence="1" id="KW-0175">Coiled coil</keyword>
<evidence type="ECO:0000256" key="1">
    <source>
        <dbReference type="SAM" id="Coils"/>
    </source>
</evidence>
<protein>
    <recommendedName>
        <fullName evidence="8">Type VI secretion system tip protein VgrG</fullName>
    </recommendedName>
</protein>
<evidence type="ECO:0000313" key="6">
    <source>
        <dbReference type="EMBL" id="GKX56755.1"/>
    </source>
</evidence>
<reference evidence="6" key="1">
    <citation type="submission" date="2022-06" db="EMBL/GenBank/DDBJ databases">
        <title>Draft genome sequences of Leminorella grimontii str. JCM5902.</title>
        <authorList>
            <person name="Wakabayashi Y."/>
            <person name="Kojima K."/>
        </authorList>
    </citation>
    <scope>NUCLEOTIDE SEQUENCE</scope>
    <source>
        <strain evidence="6">JCM 5902</strain>
    </source>
</reference>
<dbReference type="InterPro" id="IPR006533">
    <property type="entry name" value="T6SS_Vgr_RhsGE"/>
</dbReference>
<keyword evidence="7" id="KW-1185">Reference proteome</keyword>
<dbReference type="InterPro" id="IPR028244">
    <property type="entry name" value="T6SS_Rhs_Vgr_dom"/>
</dbReference>
<dbReference type="Gene3D" id="4.10.220.110">
    <property type="match status" value="1"/>
</dbReference>
<dbReference type="RefSeq" id="WP_027275368.1">
    <property type="nucleotide sequence ID" value="NZ_BRLH01000008.1"/>
</dbReference>
<evidence type="ECO:0000259" key="4">
    <source>
        <dbReference type="Pfam" id="PF10106"/>
    </source>
</evidence>
<dbReference type="Gene3D" id="2.30.110.50">
    <property type="match status" value="2"/>
</dbReference>
<feature type="domain" description="Putative type VI secretion system Rhs element associated Vgr" evidence="5">
    <location>
        <begin position="822"/>
        <end position="920"/>
    </location>
</feature>
<dbReference type="AlphaFoldDB" id="A0AAV5N458"/>
<dbReference type="Pfam" id="PF04717">
    <property type="entry name" value="Phage_base_V"/>
    <property type="match status" value="1"/>
</dbReference>
<evidence type="ECO:0008006" key="8">
    <source>
        <dbReference type="Google" id="ProtNLM"/>
    </source>
</evidence>
<gene>
    <name evidence="6" type="ORF">SOASR030_28670</name>
</gene>
<feature type="region of interest" description="Disordered" evidence="2">
    <location>
        <begin position="597"/>
        <end position="626"/>
    </location>
</feature>
<dbReference type="Gene3D" id="2.40.50.230">
    <property type="entry name" value="Gp5 N-terminal domain"/>
    <property type="match status" value="1"/>
</dbReference>
<evidence type="ECO:0000256" key="2">
    <source>
        <dbReference type="SAM" id="MobiDB-lite"/>
    </source>
</evidence>
<dbReference type="Proteomes" id="UP001058124">
    <property type="component" value="Unassembled WGS sequence"/>
</dbReference>
<dbReference type="NCBIfam" id="TIGR01646">
    <property type="entry name" value="vgr_GE"/>
    <property type="match status" value="2"/>
</dbReference>
<dbReference type="InterPro" id="IPR018769">
    <property type="entry name" value="VgrG2_DUF2345"/>
</dbReference>
<evidence type="ECO:0000313" key="7">
    <source>
        <dbReference type="Proteomes" id="UP001058124"/>
    </source>
</evidence>
<evidence type="ECO:0000259" key="3">
    <source>
        <dbReference type="Pfam" id="PF04717"/>
    </source>
</evidence>